<sequence>MHPLSFLLILFASSAAALPATPATPTAPPDSPGSPFLRPPAEPFLPTVVPVATDAAETSPAPAPTPIYSTLSRQGRPSTNSSSPSVANSTAPCAASRRPLRLGPARLHRRPPQDSAVTPTSVPTSASPAAPAVAIAAVAAAAVETAPADSGPRDYASLLPAAPGVTPRPEPNLAEMGYDQTTYYSCVTQEASVHCGWHRPIMVAPANNAAAAAAAGPSFPGRRTGTWMLVAGVAAVLLAG</sequence>
<feature type="signal peptide" evidence="2">
    <location>
        <begin position="1"/>
        <end position="17"/>
    </location>
</feature>
<accession>A0A066X7Q4</accession>
<reference evidence="4" key="1">
    <citation type="journal article" date="2014" name="Genome Announc.">
        <title>Draft genome sequence of Colletotrichum sublineola, a destructive pathogen of cultivated sorghum.</title>
        <authorList>
            <person name="Baroncelli R."/>
            <person name="Sanz-Martin J.M."/>
            <person name="Rech G.E."/>
            <person name="Sukno S.A."/>
            <person name="Thon M.R."/>
        </authorList>
    </citation>
    <scope>NUCLEOTIDE SEQUENCE [LARGE SCALE GENOMIC DNA]</scope>
    <source>
        <strain evidence="4">TX430BB</strain>
    </source>
</reference>
<feature type="region of interest" description="Disordered" evidence="1">
    <location>
        <begin position="20"/>
        <end position="127"/>
    </location>
</feature>
<keyword evidence="4" id="KW-1185">Reference proteome</keyword>
<name>A0A066X7Q4_COLSU</name>
<protein>
    <submittedName>
        <fullName evidence="3">Uncharacterized protein</fullName>
    </submittedName>
</protein>
<evidence type="ECO:0000256" key="1">
    <source>
        <dbReference type="SAM" id="MobiDB-lite"/>
    </source>
</evidence>
<keyword evidence="2" id="KW-0732">Signal</keyword>
<gene>
    <name evidence="3" type="ORF">CSUB01_11083</name>
</gene>
<feature type="compositionally biased region" description="Low complexity" evidence="1">
    <location>
        <begin position="77"/>
        <end position="91"/>
    </location>
</feature>
<dbReference type="EMBL" id="JMSE01001360">
    <property type="protein sequence ID" value="KDN62065.1"/>
    <property type="molecule type" value="Genomic_DNA"/>
</dbReference>
<comment type="caution">
    <text evidence="3">The sequence shown here is derived from an EMBL/GenBank/DDBJ whole genome shotgun (WGS) entry which is preliminary data.</text>
</comment>
<dbReference type="Proteomes" id="UP000027238">
    <property type="component" value="Unassembled WGS sequence"/>
</dbReference>
<feature type="chain" id="PRO_5001629910" evidence="2">
    <location>
        <begin position="18"/>
        <end position="240"/>
    </location>
</feature>
<evidence type="ECO:0000256" key="2">
    <source>
        <dbReference type="SAM" id="SignalP"/>
    </source>
</evidence>
<dbReference type="OrthoDB" id="3542181at2759"/>
<feature type="compositionally biased region" description="Polar residues" evidence="1">
    <location>
        <begin position="67"/>
        <end position="76"/>
    </location>
</feature>
<dbReference type="eggNOG" id="ENOG502TECI">
    <property type="taxonomic scope" value="Eukaryota"/>
</dbReference>
<feature type="compositionally biased region" description="Pro residues" evidence="1">
    <location>
        <begin position="25"/>
        <end position="43"/>
    </location>
</feature>
<evidence type="ECO:0000313" key="4">
    <source>
        <dbReference type="Proteomes" id="UP000027238"/>
    </source>
</evidence>
<organism evidence="3 4">
    <name type="scientific">Colletotrichum sublineola</name>
    <name type="common">Sorghum anthracnose fungus</name>
    <dbReference type="NCBI Taxonomy" id="1173701"/>
    <lineage>
        <taxon>Eukaryota</taxon>
        <taxon>Fungi</taxon>
        <taxon>Dikarya</taxon>
        <taxon>Ascomycota</taxon>
        <taxon>Pezizomycotina</taxon>
        <taxon>Sordariomycetes</taxon>
        <taxon>Hypocreomycetidae</taxon>
        <taxon>Glomerellales</taxon>
        <taxon>Glomerellaceae</taxon>
        <taxon>Colletotrichum</taxon>
        <taxon>Colletotrichum graminicola species complex</taxon>
    </lineage>
</organism>
<dbReference type="HOGENOM" id="CLU_1156322_0_0_1"/>
<feature type="compositionally biased region" description="Low complexity" evidence="1">
    <location>
        <begin position="115"/>
        <end position="127"/>
    </location>
</feature>
<evidence type="ECO:0000313" key="3">
    <source>
        <dbReference type="EMBL" id="KDN62065.1"/>
    </source>
</evidence>
<dbReference type="AlphaFoldDB" id="A0A066X7Q4"/>
<proteinExistence type="predicted"/>